<keyword evidence="1" id="KW-0812">Transmembrane</keyword>
<feature type="transmembrane region" description="Helical" evidence="1">
    <location>
        <begin position="7"/>
        <end position="25"/>
    </location>
</feature>
<keyword evidence="1" id="KW-0472">Membrane</keyword>
<protein>
    <submittedName>
        <fullName evidence="2">Uncharacterized protein</fullName>
    </submittedName>
</protein>
<accession>A0A8S5UQI4</accession>
<dbReference type="EMBL" id="BK016120">
    <property type="protein sequence ID" value="DAF96761.1"/>
    <property type="molecule type" value="Genomic_DNA"/>
</dbReference>
<organism evidence="2">
    <name type="scientific">Siphoviridae sp. ctfrT39</name>
    <dbReference type="NCBI Taxonomy" id="2825598"/>
    <lineage>
        <taxon>Viruses</taxon>
        <taxon>Duplodnaviria</taxon>
        <taxon>Heunggongvirae</taxon>
        <taxon>Uroviricota</taxon>
        <taxon>Caudoviricetes</taxon>
    </lineage>
</organism>
<evidence type="ECO:0000256" key="1">
    <source>
        <dbReference type="SAM" id="Phobius"/>
    </source>
</evidence>
<sequence length="35" mass="4046">MVLSLKLNFVIILFCSINLFLFIILQTQTDCCLQP</sequence>
<name>A0A8S5UQI4_9CAUD</name>
<evidence type="ECO:0000313" key="2">
    <source>
        <dbReference type="EMBL" id="DAF96761.1"/>
    </source>
</evidence>
<proteinExistence type="predicted"/>
<keyword evidence="1" id="KW-1133">Transmembrane helix</keyword>
<reference evidence="2" key="1">
    <citation type="journal article" date="2021" name="Proc. Natl. Acad. Sci. U.S.A.">
        <title>A Catalog of Tens of Thousands of Viruses from Human Metagenomes Reveals Hidden Associations with Chronic Diseases.</title>
        <authorList>
            <person name="Tisza M.J."/>
            <person name="Buck C.B."/>
        </authorList>
    </citation>
    <scope>NUCLEOTIDE SEQUENCE</scope>
    <source>
        <strain evidence="2">CtfrT39</strain>
    </source>
</reference>